<name>A0A1B4XGK8_9GAMM</name>
<dbReference type="Gene3D" id="3.40.50.300">
    <property type="entry name" value="P-loop containing nucleotide triphosphate hydrolases"/>
    <property type="match status" value="1"/>
</dbReference>
<dbReference type="PANTHER" id="PTHR33540">
    <property type="entry name" value="TRNA THREONYLCARBAMOYLADENOSINE BIOSYNTHESIS PROTEIN TSAE"/>
    <property type="match status" value="1"/>
</dbReference>
<dbReference type="PANTHER" id="PTHR33540:SF2">
    <property type="entry name" value="TRNA THREONYLCARBAMOYLADENOSINE BIOSYNTHESIS PROTEIN TSAE"/>
    <property type="match status" value="1"/>
</dbReference>
<evidence type="ECO:0000256" key="8">
    <source>
        <dbReference type="ARBA" id="ARBA00022840"/>
    </source>
</evidence>
<proteinExistence type="inferred from homology"/>
<dbReference type="GO" id="GO:0002949">
    <property type="term" value="P:tRNA threonylcarbamoyladenosine modification"/>
    <property type="evidence" value="ECO:0007669"/>
    <property type="project" value="InterPro"/>
</dbReference>
<organism evidence="11 12">
    <name type="scientific">Sulfuricaulis limicola</name>
    <dbReference type="NCBI Taxonomy" id="1620215"/>
    <lineage>
        <taxon>Bacteria</taxon>
        <taxon>Pseudomonadati</taxon>
        <taxon>Pseudomonadota</taxon>
        <taxon>Gammaproteobacteria</taxon>
        <taxon>Acidiferrobacterales</taxon>
        <taxon>Acidiferrobacteraceae</taxon>
        <taxon>Sulfuricaulis</taxon>
    </lineage>
</organism>
<dbReference type="AlphaFoldDB" id="A0A1B4XGK8"/>
<evidence type="ECO:0000256" key="1">
    <source>
        <dbReference type="ARBA" id="ARBA00004496"/>
    </source>
</evidence>
<comment type="subcellular location">
    <subcellularLocation>
        <location evidence="1">Cytoplasm</location>
    </subcellularLocation>
</comment>
<keyword evidence="12" id="KW-1185">Reference proteome</keyword>
<dbReference type="GO" id="GO:0005524">
    <property type="term" value="F:ATP binding"/>
    <property type="evidence" value="ECO:0007669"/>
    <property type="project" value="UniProtKB-KW"/>
</dbReference>
<keyword evidence="8" id="KW-0067">ATP-binding</keyword>
<dbReference type="SUPFAM" id="SSF52540">
    <property type="entry name" value="P-loop containing nucleoside triphosphate hydrolases"/>
    <property type="match status" value="1"/>
</dbReference>
<dbReference type="InterPro" id="IPR003442">
    <property type="entry name" value="T6A_TsaE"/>
</dbReference>
<dbReference type="GO" id="GO:0005737">
    <property type="term" value="C:cytoplasm"/>
    <property type="evidence" value="ECO:0007669"/>
    <property type="project" value="UniProtKB-SubCell"/>
</dbReference>
<dbReference type="NCBIfam" id="TIGR00150">
    <property type="entry name" value="T6A_YjeE"/>
    <property type="match status" value="1"/>
</dbReference>
<evidence type="ECO:0000256" key="6">
    <source>
        <dbReference type="ARBA" id="ARBA00022723"/>
    </source>
</evidence>
<sequence>MPAVERRVASVAEMEALGAKLAAQVGNVRLVNIHGPLGAGKTTLVRGMLHGLGHAGAVKSPTFTLVEPYTFGNLRFYHFDLYRLNDPGELEFLGMRDYLDGNGVCVVEWAERAQGVLPSPDVDIMIEPTETGRMVRIMTLTPQGDVLLKALT</sequence>
<dbReference type="InterPro" id="IPR027417">
    <property type="entry name" value="P-loop_NTPase"/>
</dbReference>
<evidence type="ECO:0000256" key="9">
    <source>
        <dbReference type="ARBA" id="ARBA00022842"/>
    </source>
</evidence>
<evidence type="ECO:0000256" key="3">
    <source>
        <dbReference type="ARBA" id="ARBA00019010"/>
    </source>
</evidence>
<evidence type="ECO:0000313" key="11">
    <source>
        <dbReference type="EMBL" id="BAV33952.1"/>
    </source>
</evidence>
<dbReference type="KEGG" id="slim:SCL_1647"/>
<dbReference type="OrthoDB" id="9800307at2"/>
<protein>
    <recommendedName>
        <fullName evidence="3">tRNA threonylcarbamoyladenosine biosynthesis protein TsaE</fullName>
    </recommendedName>
    <alternativeName>
        <fullName evidence="10">t(6)A37 threonylcarbamoyladenosine biosynthesis protein TsaE</fullName>
    </alternativeName>
</protein>
<keyword evidence="7" id="KW-0547">Nucleotide-binding</keyword>
<dbReference type="EMBL" id="AP014879">
    <property type="protein sequence ID" value="BAV33952.1"/>
    <property type="molecule type" value="Genomic_DNA"/>
</dbReference>
<dbReference type="InParanoid" id="A0A1B4XGK8"/>
<evidence type="ECO:0000313" key="12">
    <source>
        <dbReference type="Proteomes" id="UP000243180"/>
    </source>
</evidence>
<keyword evidence="4" id="KW-0963">Cytoplasm</keyword>
<evidence type="ECO:0000256" key="5">
    <source>
        <dbReference type="ARBA" id="ARBA00022694"/>
    </source>
</evidence>
<keyword evidence="5" id="KW-0819">tRNA processing</keyword>
<dbReference type="Proteomes" id="UP000243180">
    <property type="component" value="Chromosome"/>
</dbReference>
<evidence type="ECO:0000256" key="7">
    <source>
        <dbReference type="ARBA" id="ARBA00022741"/>
    </source>
</evidence>
<dbReference type="FunCoup" id="A0A1B4XGK8">
    <property type="interactions" value="299"/>
</dbReference>
<dbReference type="RefSeq" id="WP_096360749.1">
    <property type="nucleotide sequence ID" value="NZ_AP014879.1"/>
</dbReference>
<evidence type="ECO:0000256" key="10">
    <source>
        <dbReference type="ARBA" id="ARBA00032441"/>
    </source>
</evidence>
<comment type="similarity">
    <text evidence="2">Belongs to the TsaE family.</text>
</comment>
<gene>
    <name evidence="11" type="ORF">SCL_1647</name>
</gene>
<keyword evidence="6" id="KW-0479">Metal-binding</keyword>
<evidence type="ECO:0000256" key="2">
    <source>
        <dbReference type="ARBA" id="ARBA00007599"/>
    </source>
</evidence>
<dbReference type="Pfam" id="PF02367">
    <property type="entry name" value="TsaE"/>
    <property type="match status" value="1"/>
</dbReference>
<keyword evidence="9" id="KW-0460">Magnesium</keyword>
<accession>A0A1B4XGK8</accession>
<reference evidence="11 12" key="1">
    <citation type="submission" date="2015-05" db="EMBL/GenBank/DDBJ databases">
        <title>Complete genome sequence of a sulfur-oxidizing gammaproteobacterium strain HA5.</title>
        <authorList>
            <person name="Miura A."/>
            <person name="Kojima H."/>
            <person name="Fukui M."/>
        </authorList>
    </citation>
    <scope>NUCLEOTIDE SEQUENCE [LARGE SCALE GENOMIC DNA]</scope>
    <source>
        <strain evidence="11 12">HA5</strain>
    </source>
</reference>
<evidence type="ECO:0000256" key="4">
    <source>
        <dbReference type="ARBA" id="ARBA00022490"/>
    </source>
</evidence>
<dbReference type="GO" id="GO:0046872">
    <property type="term" value="F:metal ion binding"/>
    <property type="evidence" value="ECO:0007669"/>
    <property type="project" value="UniProtKB-KW"/>
</dbReference>